<dbReference type="RefSeq" id="WP_381125863.1">
    <property type="nucleotide sequence ID" value="NZ_CP051006.1"/>
</dbReference>
<dbReference type="EMBL" id="CP051006">
    <property type="protein sequence ID" value="QNT94696.1"/>
    <property type="molecule type" value="Genomic_DNA"/>
</dbReference>
<evidence type="ECO:0000256" key="1">
    <source>
        <dbReference type="ARBA" id="ARBA00004127"/>
    </source>
</evidence>
<evidence type="ECO:0000256" key="4">
    <source>
        <dbReference type="ARBA" id="ARBA00023136"/>
    </source>
</evidence>
<feature type="transmembrane region" description="Helical" evidence="6">
    <location>
        <begin position="113"/>
        <end position="133"/>
    </location>
</feature>
<name>A0A7H1Q316_9ACTN</name>
<dbReference type="PANTHER" id="PTHR39535">
    <property type="entry name" value="SPORULATION-DELAYING PROTEIN SDPB"/>
    <property type="match status" value="1"/>
</dbReference>
<proteinExistence type="predicted"/>
<evidence type="ECO:0000259" key="7">
    <source>
        <dbReference type="SMART" id="SM00752"/>
    </source>
</evidence>
<feature type="region of interest" description="Disordered" evidence="5">
    <location>
        <begin position="1"/>
        <end position="23"/>
    </location>
</feature>
<dbReference type="GeneID" id="91463976"/>
<feature type="transmembrane region" description="Helical" evidence="6">
    <location>
        <begin position="220"/>
        <end position="240"/>
    </location>
</feature>
<dbReference type="GO" id="GO:0012505">
    <property type="term" value="C:endomembrane system"/>
    <property type="evidence" value="ECO:0007669"/>
    <property type="project" value="UniProtKB-SubCell"/>
</dbReference>
<keyword evidence="3 6" id="KW-1133">Transmembrane helix</keyword>
<gene>
    <name evidence="8" type="ORF">HEP81_04419</name>
</gene>
<reference evidence="8 9" key="1">
    <citation type="submission" date="2020-04" db="EMBL/GenBank/DDBJ databases">
        <title>Characterization and engineering of Streptomyces griseofuscus DSM40191 as a potential heterologous host for expression of BGCs.</title>
        <authorList>
            <person name="Gren T."/>
            <person name="Whitford C.M."/>
            <person name="Mohite O.S."/>
            <person name="Joergensen T.S."/>
            <person name="Nielsen J.B."/>
            <person name="Lee S.Y."/>
            <person name="Weber T."/>
        </authorList>
    </citation>
    <scope>NUCLEOTIDE SEQUENCE [LARGE SCALE GENOMIC DNA]</scope>
    <source>
        <strain evidence="8 9">DSM 40191</strain>
    </source>
</reference>
<dbReference type="Proteomes" id="UP000516422">
    <property type="component" value="Chromosome"/>
</dbReference>
<dbReference type="AlphaFoldDB" id="A0A7H1Q316"/>
<feature type="transmembrane region" description="Helical" evidence="6">
    <location>
        <begin position="51"/>
        <end position="72"/>
    </location>
</feature>
<evidence type="ECO:0000313" key="8">
    <source>
        <dbReference type="EMBL" id="QNT94696.1"/>
    </source>
</evidence>
<keyword evidence="2 6" id="KW-0812">Transmembrane</keyword>
<feature type="region of interest" description="Disordered" evidence="5">
    <location>
        <begin position="366"/>
        <end position="408"/>
    </location>
</feature>
<protein>
    <submittedName>
        <fullName evidence="8">HTTM domain-containing protein</fullName>
    </submittedName>
</protein>
<evidence type="ECO:0000256" key="5">
    <source>
        <dbReference type="SAM" id="MobiDB-lite"/>
    </source>
</evidence>
<evidence type="ECO:0000256" key="3">
    <source>
        <dbReference type="ARBA" id="ARBA00022989"/>
    </source>
</evidence>
<feature type="compositionally biased region" description="Pro residues" evidence="5">
    <location>
        <begin position="398"/>
        <end position="408"/>
    </location>
</feature>
<feature type="transmembrane region" description="Helical" evidence="6">
    <location>
        <begin position="308"/>
        <end position="335"/>
    </location>
</feature>
<dbReference type="SMART" id="SM00752">
    <property type="entry name" value="HTTM"/>
    <property type="match status" value="1"/>
</dbReference>
<comment type="subcellular location">
    <subcellularLocation>
        <location evidence="1">Endomembrane system</location>
        <topology evidence="1">Multi-pass membrane protein</topology>
    </subcellularLocation>
</comment>
<dbReference type="PANTHER" id="PTHR39535:SF2">
    <property type="entry name" value="HTTM DOMAIN-CONTAINING PROTEIN"/>
    <property type="match status" value="1"/>
</dbReference>
<evidence type="ECO:0000256" key="2">
    <source>
        <dbReference type="ARBA" id="ARBA00022692"/>
    </source>
</evidence>
<feature type="transmembrane region" description="Helical" evidence="6">
    <location>
        <begin position="278"/>
        <end position="301"/>
    </location>
</feature>
<feature type="domain" description="HTTM-like" evidence="7">
    <location>
        <begin position="48"/>
        <end position="344"/>
    </location>
</feature>
<accession>A0A7H1Q316</accession>
<keyword evidence="4 6" id="KW-0472">Membrane</keyword>
<sequence>MGNEQIRELPAAPTAPGGSGGGGGAWAPGAVHRLLLARTDAFWDFLTGRPVSLYATSVLRIGYGLLYLSFLLREFPHRDEIWGPGSPWTPSLAAQLFDQTGWYSFLILSDSRAYFELCYALALVTSTLFMLGWRTRVTSVVFATVVASFHARAIFMTDGGDNLLLLMAFYLALTACGRRWSLDARRARIKSARADGTPTTRARSHVPQDLRAARTTLATVVHNCGVFVIAAQVCFLYGSAGLYKVQGSFWDDGTALHYVLNLDLFQPWPALSHAMDRYPLAMAVVGYLTVLTQVAFPFVLFGRLKYPVLGVLLGMHVAIAVVLGLPLFSATMIVADAVFLPDRFYTFLPHLLRRSASRCNVPTPGQGAALGSVPQQCAHPDGREEYRPVSRPASGHAGPPPSGPTVAQ</sequence>
<dbReference type="InterPro" id="IPR011020">
    <property type="entry name" value="HTTM-like"/>
</dbReference>
<evidence type="ECO:0000313" key="9">
    <source>
        <dbReference type="Proteomes" id="UP000516422"/>
    </source>
</evidence>
<evidence type="ECO:0000256" key="6">
    <source>
        <dbReference type="SAM" id="Phobius"/>
    </source>
</evidence>
<feature type="transmembrane region" description="Helical" evidence="6">
    <location>
        <begin position="163"/>
        <end position="181"/>
    </location>
</feature>
<dbReference type="InterPro" id="IPR052964">
    <property type="entry name" value="Sporulation_signal_mat"/>
</dbReference>
<organism evidence="8 9">
    <name type="scientific">Streptomyces griseofuscus</name>
    <dbReference type="NCBI Taxonomy" id="146922"/>
    <lineage>
        <taxon>Bacteria</taxon>
        <taxon>Bacillati</taxon>
        <taxon>Actinomycetota</taxon>
        <taxon>Actinomycetes</taxon>
        <taxon>Kitasatosporales</taxon>
        <taxon>Streptomycetaceae</taxon>
        <taxon>Streptomyces</taxon>
    </lineage>
</organism>
<feature type="transmembrane region" description="Helical" evidence="6">
    <location>
        <begin position="140"/>
        <end position="157"/>
    </location>
</feature>
<dbReference type="KEGG" id="sgf:HEP81_04419"/>